<dbReference type="Gene3D" id="2.70.70.10">
    <property type="entry name" value="Glucose Permease (Domain IIA)"/>
    <property type="match status" value="1"/>
</dbReference>
<evidence type="ECO:0000313" key="5">
    <source>
        <dbReference type="Proteomes" id="UP000503540"/>
    </source>
</evidence>
<keyword evidence="1 2" id="KW-0732">Signal</keyword>
<protein>
    <submittedName>
        <fullName evidence="4">Peptidoglycan DD-metalloendopeptidase family protein</fullName>
    </submittedName>
</protein>
<dbReference type="EMBL" id="CP046172">
    <property type="protein sequence ID" value="QIS14569.1"/>
    <property type="molecule type" value="Genomic_DNA"/>
</dbReference>
<evidence type="ECO:0000256" key="2">
    <source>
        <dbReference type="SAM" id="SignalP"/>
    </source>
</evidence>
<evidence type="ECO:0000313" key="4">
    <source>
        <dbReference type="EMBL" id="QIS14569.1"/>
    </source>
</evidence>
<name>A0A6G9YMQ4_9NOCA</name>
<dbReference type="Pfam" id="PF01551">
    <property type="entry name" value="Peptidase_M23"/>
    <property type="match status" value="1"/>
</dbReference>
<dbReference type="GO" id="GO:0004222">
    <property type="term" value="F:metalloendopeptidase activity"/>
    <property type="evidence" value="ECO:0007669"/>
    <property type="project" value="TreeGrafter"/>
</dbReference>
<evidence type="ECO:0000256" key="1">
    <source>
        <dbReference type="ARBA" id="ARBA00022729"/>
    </source>
</evidence>
<dbReference type="PANTHER" id="PTHR21666:SF289">
    <property type="entry name" value="L-ALA--D-GLU ENDOPEPTIDASE"/>
    <property type="match status" value="1"/>
</dbReference>
<reference evidence="4 5" key="1">
    <citation type="journal article" date="2019" name="ACS Chem. Biol.">
        <title>Identification and Mobilization of a Cryptic Antibiotic Biosynthesis Gene Locus from a Human-Pathogenic Nocardia Isolate.</title>
        <authorList>
            <person name="Herisse M."/>
            <person name="Ishida K."/>
            <person name="Porter J.L."/>
            <person name="Howden B."/>
            <person name="Hertweck C."/>
            <person name="Stinear T.P."/>
            <person name="Pidot S.J."/>
        </authorList>
    </citation>
    <scope>NUCLEOTIDE SEQUENCE [LARGE SCALE GENOMIC DNA]</scope>
    <source>
        <strain evidence="4 5">AUSMDU00012717</strain>
    </source>
</reference>
<dbReference type="SUPFAM" id="SSF51261">
    <property type="entry name" value="Duplicated hybrid motif"/>
    <property type="match status" value="1"/>
</dbReference>
<dbReference type="CDD" id="cd12797">
    <property type="entry name" value="M23_peptidase"/>
    <property type="match status" value="1"/>
</dbReference>
<keyword evidence="5" id="KW-1185">Reference proteome</keyword>
<feature type="signal peptide" evidence="2">
    <location>
        <begin position="1"/>
        <end position="20"/>
    </location>
</feature>
<gene>
    <name evidence="4" type="ORF">F5544_33665</name>
</gene>
<dbReference type="Proteomes" id="UP000503540">
    <property type="component" value="Chromosome"/>
</dbReference>
<dbReference type="InterPro" id="IPR050570">
    <property type="entry name" value="Cell_wall_metabolism_enzyme"/>
</dbReference>
<dbReference type="KEGG" id="nah:F5544_33665"/>
<feature type="domain" description="M23ase beta-sheet core" evidence="3">
    <location>
        <begin position="59"/>
        <end position="147"/>
    </location>
</feature>
<sequence length="177" mass="18620">MLRRRIGWAATVLLLLTVLAAENDPVAAAAPVGRFGWPLRPRPAVVRPFDNPAHDWLPGHRGVDLAGTPGQPVLAAGDGIVVFVGSVGGKSVVSLDHPGSLRTTYEPVRATVPVGARVTRGSVLGTLEPGHADCPAAACLHWGLRDQSGGRRGRAYLDPLRLLHSNPLRLKPVDPAA</sequence>
<dbReference type="RefSeq" id="WP_167476958.1">
    <property type="nucleotide sequence ID" value="NZ_CP046172.1"/>
</dbReference>
<dbReference type="InterPro" id="IPR011055">
    <property type="entry name" value="Dup_hybrid_motif"/>
</dbReference>
<dbReference type="PANTHER" id="PTHR21666">
    <property type="entry name" value="PEPTIDASE-RELATED"/>
    <property type="match status" value="1"/>
</dbReference>
<dbReference type="AlphaFoldDB" id="A0A6G9YMQ4"/>
<organism evidence="4 5">
    <name type="scientific">Nocardia arthritidis</name>
    <dbReference type="NCBI Taxonomy" id="228602"/>
    <lineage>
        <taxon>Bacteria</taxon>
        <taxon>Bacillati</taxon>
        <taxon>Actinomycetota</taxon>
        <taxon>Actinomycetes</taxon>
        <taxon>Mycobacteriales</taxon>
        <taxon>Nocardiaceae</taxon>
        <taxon>Nocardia</taxon>
    </lineage>
</organism>
<proteinExistence type="predicted"/>
<feature type="chain" id="PRO_5038820002" evidence="2">
    <location>
        <begin position="21"/>
        <end position="177"/>
    </location>
</feature>
<dbReference type="InterPro" id="IPR016047">
    <property type="entry name" value="M23ase_b-sheet_dom"/>
</dbReference>
<accession>A0A6G9YMQ4</accession>
<evidence type="ECO:0000259" key="3">
    <source>
        <dbReference type="Pfam" id="PF01551"/>
    </source>
</evidence>